<comment type="caution">
    <text evidence="2">The sequence shown here is derived from an EMBL/GenBank/DDBJ whole genome shotgun (WGS) entry which is preliminary data.</text>
</comment>
<dbReference type="InterPro" id="IPR050325">
    <property type="entry name" value="Prot/Nucl_acid_deglycase"/>
</dbReference>
<evidence type="ECO:0000313" key="3">
    <source>
        <dbReference type="Proteomes" id="UP000189761"/>
    </source>
</evidence>
<dbReference type="SUPFAM" id="SSF52317">
    <property type="entry name" value="Class I glutamine amidotransferase-like"/>
    <property type="match status" value="1"/>
</dbReference>
<gene>
    <name evidence="2" type="ORF">BWZ43_01640</name>
</gene>
<dbReference type="InterPro" id="IPR002818">
    <property type="entry name" value="DJ-1/PfpI"/>
</dbReference>
<evidence type="ECO:0000313" key="2">
    <source>
        <dbReference type="EMBL" id="OOP70085.1"/>
    </source>
</evidence>
<keyword evidence="3" id="KW-1185">Reference proteome</keyword>
<dbReference type="Proteomes" id="UP000189761">
    <property type="component" value="Unassembled WGS sequence"/>
</dbReference>
<dbReference type="PANTHER" id="PTHR48094:SF12">
    <property type="entry name" value="PARKINSON DISEASE PROTEIN 7 HOMOLOG"/>
    <property type="match status" value="1"/>
</dbReference>
<dbReference type="GO" id="GO:0005737">
    <property type="term" value="C:cytoplasm"/>
    <property type="evidence" value="ECO:0007669"/>
    <property type="project" value="TreeGrafter"/>
</dbReference>
<protein>
    <submittedName>
        <fullName evidence="2">Thiamine biosynthesis protein ThiJ</fullName>
    </submittedName>
</protein>
<accession>A0A8E2IFE0</accession>
<dbReference type="Gene3D" id="3.40.50.880">
    <property type="match status" value="1"/>
</dbReference>
<feature type="domain" description="DJ-1/PfpI" evidence="1">
    <location>
        <begin position="3"/>
        <end position="163"/>
    </location>
</feature>
<dbReference type="PANTHER" id="PTHR48094">
    <property type="entry name" value="PROTEIN/NUCLEIC ACID DEGLYCASE DJ-1-RELATED"/>
    <property type="match status" value="1"/>
</dbReference>
<proteinExistence type="predicted"/>
<evidence type="ECO:0000259" key="1">
    <source>
        <dbReference type="Pfam" id="PF01965"/>
    </source>
</evidence>
<sequence length="188" mass="20315">MRNILFIAYPLYADFEIAHTLFFLRKVGKVKVITATVDGKHVESVGGLITTLQITLAEAKVEDYDLVLISGGDGIETIINDSLLSGFLQNAHLKGTPIATICAAATLLGKAGLLKGKKFTCTDNTFTHFSEVFEGATYTGNNIEVLDNIITAKGTAFAEFTIAVGDQMKMWKNDAQSSDALRFCKGEV</sequence>
<dbReference type="RefSeq" id="WP_078109294.1">
    <property type="nucleotide sequence ID" value="NZ_CP065424.1"/>
</dbReference>
<organism evidence="2 3">
    <name type="scientific">Heyndrickxia oleronia</name>
    <dbReference type="NCBI Taxonomy" id="38875"/>
    <lineage>
        <taxon>Bacteria</taxon>
        <taxon>Bacillati</taxon>
        <taxon>Bacillota</taxon>
        <taxon>Bacilli</taxon>
        <taxon>Bacillales</taxon>
        <taxon>Bacillaceae</taxon>
        <taxon>Heyndrickxia</taxon>
    </lineage>
</organism>
<dbReference type="AlphaFoldDB" id="A0A8E2IFE0"/>
<dbReference type="Pfam" id="PF01965">
    <property type="entry name" value="DJ-1_PfpI"/>
    <property type="match status" value="1"/>
</dbReference>
<name>A0A8E2IFE0_9BACI</name>
<dbReference type="EMBL" id="MTLA01000017">
    <property type="protein sequence ID" value="OOP70085.1"/>
    <property type="molecule type" value="Genomic_DNA"/>
</dbReference>
<dbReference type="InterPro" id="IPR029062">
    <property type="entry name" value="Class_I_gatase-like"/>
</dbReference>
<reference evidence="2 3" key="1">
    <citation type="submission" date="2017-01" db="EMBL/GenBank/DDBJ databases">
        <title>Draft genome sequence of Bacillus oleronius.</title>
        <authorList>
            <person name="Allam M."/>
        </authorList>
    </citation>
    <scope>NUCLEOTIDE SEQUENCE [LARGE SCALE GENOMIC DNA]</scope>
    <source>
        <strain evidence="2 3">DSM 9356</strain>
    </source>
</reference>